<reference evidence="1 2" key="1">
    <citation type="journal article" date="2014" name="PLoS Genet.">
        <title>Phylogenetically driven sequencing of extremely halophilic archaea reveals strategies for static and dynamic osmo-response.</title>
        <authorList>
            <person name="Becker E.A."/>
            <person name="Seitzer P.M."/>
            <person name="Tritt A."/>
            <person name="Larsen D."/>
            <person name="Krusor M."/>
            <person name="Yao A.I."/>
            <person name="Wu D."/>
            <person name="Madern D."/>
            <person name="Eisen J.A."/>
            <person name="Darling A.E."/>
            <person name="Facciotti M.T."/>
        </authorList>
    </citation>
    <scope>NUCLEOTIDE SEQUENCE [LARGE SCALE GENOMIC DNA]</scope>
    <source>
        <strain evidence="1 2">JCM 10478</strain>
    </source>
</reference>
<evidence type="ECO:0000313" key="1">
    <source>
        <dbReference type="EMBL" id="ELY68903.1"/>
    </source>
</evidence>
<organism evidence="1 2">
    <name type="scientific">Natrinema versiforme JCM 10478</name>
    <dbReference type="NCBI Taxonomy" id="1227496"/>
    <lineage>
        <taxon>Archaea</taxon>
        <taxon>Methanobacteriati</taxon>
        <taxon>Methanobacteriota</taxon>
        <taxon>Stenosarchaea group</taxon>
        <taxon>Halobacteria</taxon>
        <taxon>Halobacteriales</taxon>
        <taxon>Natrialbaceae</taxon>
        <taxon>Natrinema</taxon>
    </lineage>
</organism>
<dbReference type="AlphaFoldDB" id="L9Y7I6"/>
<evidence type="ECO:0000313" key="2">
    <source>
        <dbReference type="Proteomes" id="UP000011632"/>
    </source>
</evidence>
<name>L9Y7I6_9EURY</name>
<dbReference type="EMBL" id="AOID01000019">
    <property type="protein sequence ID" value="ELY68903.1"/>
    <property type="molecule type" value="Genomic_DNA"/>
</dbReference>
<gene>
    <name evidence="1" type="ORF">C489_06038</name>
</gene>
<dbReference type="PATRIC" id="fig|1227496.3.peg.1218"/>
<comment type="caution">
    <text evidence="1">The sequence shown here is derived from an EMBL/GenBank/DDBJ whole genome shotgun (WGS) entry which is preliminary data.</text>
</comment>
<dbReference type="STRING" id="1227496.C489_06038"/>
<proteinExistence type="predicted"/>
<sequence length="66" mass="7553">MPDCEYYDGCRGDATHIARLLENYERMVDVPVCESCVSEILETTPADRVRELSVRDRMQAALEDSE</sequence>
<protein>
    <submittedName>
        <fullName evidence="1">Uncharacterized protein</fullName>
    </submittedName>
</protein>
<dbReference type="Proteomes" id="UP000011632">
    <property type="component" value="Unassembled WGS sequence"/>
</dbReference>
<keyword evidence="2" id="KW-1185">Reference proteome</keyword>
<accession>L9Y7I6</accession>